<dbReference type="Proteomes" id="UP001177670">
    <property type="component" value="Unassembled WGS sequence"/>
</dbReference>
<evidence type="ECO:0000256" key="1">
    <source>
        <dbReference type="SAM" id="Phobius"/>
    </source>
</evidence>
<reference evidence="2" key="1">
    <citation type="submission" date="2021-10" db="EMBL/GenBank/DDBJ databases">
        <title>Melipona bicolor Genome sequencing and assembly.</title>
        <authorList>
            <person name="Araujo N.S."/>
            <person name="Arias M.C."/>
        </authorList>
    </citation>
    <scope>NUCLEOTIDE SEQUENCE</scope>
    <source>
        <strain evidence="2">USP_2M_L1-L4_2017</strain>
        <tissue evidence="2">Whole body</tissue>
    </source>
</reference>
<evidence type="ECO:0000313" key="2">
    <source>
        <dbReference type="EMBL" id="KAK1121692.1"/>
    </source>
</evidence>
<accession>A0AA40KIM2</accession>
<dbReference type="EMBL" id="JAHYIQ010000025">
    <property type="protein sequence ID" value="KAK1121692.1"/>
    <property type="molecule type" value="Genomic_DNA"/>
</dbReference>
<evidence type="ECO:0000313" key="3">
    <source>
        <dbReference type="Proteomes" id="UP001177670"/>
    </source>
</evidence>
<keyword evidence="1" id="KW-1133">Transmembrane helix</keyword>
<name>A0AA40KIM2_9HYME</name>
<sequence length="97" mass="10090">MTLPPPQQQVTVGSLGSGLGAAAGNGGTGTVGAQGQAMVMPGFPLRAAAVPHYSPYSPSRFHIDKRCQHRCSWKCFSIALILLAVALTAMLAYFASK</sequence>
<keyword evidence="3" id="KW-1185">Reference proteome</keyword>
<keyword evidence="1" id="KW-0472">Membrane</keyword>
<comment type="caution">
    <text evidence="2">The sequence shown here is derived from an EMBL/GenBank/DDBJ whole genome shotgun (WGS) entry which is preliminary data.</text>
</comment>
<proteinExistence type="predicted"/>
<organism evidence="2 3">
    <name type="scientific">Melipona bicolor</name>
    <dbReference type="NCBI Taxonomy" id="60889"/>
    <lineage>
        <taxon>Eukaryota</taxon>
        <taxon>Metazoa</taxon>
        <taxon>Ecdysozoa</taxon>
        <taxon>Arthropoda</taxon>
        <taxon>Hexapoda</taxon>
        <taxon>Insecta</taxon>
        <taxon>Pterygota</taxon>
        <taxon>Neoptera</taxon>
        <taxon>Endopterygota</taxon>
        <taxon>Hymenoptera</taxon>
        <taxon>Apocrita</taxon>
        <taxon>Aculeata</taxon>
        <taxon>Apoidea</taxon>
        <taxon>Anthophila</taxon>
        <taxon>Apidae</taxon>
        <taxon>Melipona</taxon>
    </lineage>
</organism>
<gene>
    <name evidence="2" type="ORF">K0M31_010003</name>
</gene>
<protein>
    <submittedName>
        <fullName evidence="2">Uncharacterized protein</fullName>
    </submittedName>
</protein>
<feature type="transmembrane region" description="Helical" evidence="1">
    <location>
        <begin position="75"/>
        <end position="95"/>
    </location>
</feature>
<dbReference type="AlphaFoldDB" id="A0AA40KIM2"/>
<keyword evidence="1" id="KW-0812">Transmembrane</keyword>